<keyword evidence="1 2" id="KW-0732">Signal</keyword>
<dbReference type="Gene3D" id="3.40.190.10">
    <property type="entry name" value="Periplasmic binding protein-like II"/>
    <property type="match status" value="2"/>
</dbReference>
<protein>
    <submittedName>
        <fullName evidence="3">ABC transporter substrate-binding protein</fullName>
    </submittedName>
</protein>
<dbReference type="SUPFAM" id="SSF53850">
    <property type="entry name" value="Periplasmic binding protein-like II"/>
    <property type="match status" value="1"/>
</dbReference>
<dbReference type="Proteomes" id="UP001279642">
    <property type="component" value="Unassembled WGS sequence"/>
</dbReference>
<keyword evidence="4" id="KW-1185">Reference proteome</keyword>
<dbReference type="InterPro" id="IPR006059">
    <property type="entry name" value="SBP"/>
</dbReference>
<dbReference type="CDD" id="cd13589">
    <property type="entry name" value="PBP2_polyamine_RpCGA009"/>
    <property type="match status" value="1"/>
</dbReference>
<accession>A0ABU5EG04</accession>
<dbReference type="PANTHER" id="PTHR30222:SF2">
    <property type="entry name" value="ABC TRANSPORTER SUBSTRATE-BINDING PROTEIN"/>
    <property type="match status" value="1"/>
</dbReference>
<evidence type="ECO:0000313" key="3">
    <source>
        <dbReference type="EMBL" id="MDY0885344.1"/>
    </source>
</evidence>
<proteinExistence type="predicted"/>
<gene>
    <name evidence="3" type="ORF">SMD27_21055</name>
</gene>
<dbReference type="RefSeq" id="WP_320510419.1">
    <property type="nucleotide sequence ID" value="NZ_JAXCLW010000009.1"/>
</dbReference>
<dbReference type="EMBL" id="JAXCLW010000009">
    <property type="protein sequence ID" value="MDY0885344.1"/>
    <property type="molecule type" value="Genomic_DNA"/>
</dbReference>
<reference evidence="3 4" key="1">
    <citation type="journal article" date="2016" name="Antonie Van Leeuwenhoek">
        <title>Dongia soli sp. nov., isolated from soil from Dokdo, Korea.</title>
        <authorList>
            <person name="Kim D.U."/>
            <person name="Lee H."/>
            <person name="Kim H."/>
            <person name="Kim S.G."/>
            <person name="Ka J.O."/>
        </authorList>
    </citation>
    <scope>NUCLEOTIDE SEQUENCE [LARGE SCALE GENOMIC DNA]</scope>
    <source>
        <strain evidence="3 4">D78</strain>
    </source>
</reference>
<evidence type="ECO:0000313" key="4">
    <source>
        <dbReference type="Proteomes" id="UP001279642"/>
    </source>
</evidence>
<evidence type="ECO:0000256" key="2">
    <source>
        <dbReference type="SAM" id="SignalP"/>
    </source>
</evidence>
<dbReference type="PANTHER" id="PTHR30222">
    <property type="entry name" value="SPERMIDINE/PUTRESCINE-BINDING PERIPLASMIC PROTEIN"/>
    <property type="match status" value="1"/>
</dbReference>
<dbReference type="Pfam" id="PF13416">
    <property type="entry name" value="SBP_bac_8"/>
    <property type="match status" value="1"/>
</dbReference>
<organism evidence="3 4">
    <name type="scientific">Dongia soli</name>
    <dbReference type="NCBI Taxonomy" id="600628"/>
    <lineage>
        <taxon>Bacteria</taxon>
        <taxon>Pseudomonadati</taxon>
        <taxon>Pseudomonadota</taxon>
        <taxon>Alphaproteobacteria</taxon>
        <taxon>Rhodospirillales</taxon>
        <taxon>Dongiaceae</taxon>
        <taxon>Dongia</taxon>
    </lineage>
</organism>
<sequence length="349" mass="38735">MRKKLALGTVAVAALGLLGITAASAADSMTITSFGGAYQTSQRKTYFEPFAAKTGTKITEEEYNGEIAKIRAMVEANSVTWDVVDVDTQTGQQGCDEGIFEKLDYSRIQPQDKYIERAAQECAVANMVYSTVIAYDGDKLKDGPTKVADFFDLKKFPGKRALWKNPSSTLELALLADGVPANQVYDVLSTPEGVDRAFKKLDTIKKNIVWWEAGQQPPQLLASGEVTMTTVWNGRIYDANKNEGKHFKIVWDGQIQDFDMWVIPKNAKNPDLSYKFIAFANDPTVMANQSKYIPYGPTLKDAIPHIAPDILKDLPTAPENSKNVLVSNAQFWGDNGEELRKRFNTWVAQ</sequence>
<name>A0ABU5EG04_9PROT</name>
<evidence type="ECO:0000256" key="1">
    <source>
        <dbReference type="ARBA" id="ARBA00022729"/>
    </source>
</evidence>
<comment type="caution">
    <text evidence="3">The sequence shown here is derived from an EMBL/GenBank/DDBJ whole genome shotgun (WGS) entry which is preliminary data.</text>
</comment>
<feature type="signal peptide" evidence="2">
    <location>
        <begin position="1"/>
        <end position="25"/>
    </location>
</feature>
<feature type="chain" id="PRO_5045686535" evidence="2">
    <location>
        <begin position="26"/>
        <end position="349"/>
    </location>
</feature>